<dbReference type="Proteomes" id="UP001157034">
    <property type="component" value="Unassembled WGS sequence"/>
</dbReference>
<reference evidence="2" key="1">
    <citation type="journal article" date="2019" name="Int. J. Syst. Evol. Microbiol.">
        <title>The Global Catalogue of Microorganisms (GCM) 10K type strain sequencing project: providing services to taxonomists for standard genome sequencing and annotation.</title>
        <authorList>
            <consortium name="The Broad Institute Genomics Platform"/>
            <consortium name="The Broad Institute Genome Sequencing Center for Infectious Disease"/>
            <person name="Wu L."/>
            <person name="Ma J."/>
        </authorList>
    </citation>
    <scope>NUCLEOTIDE SEQUENCE [LARGE SCALE GENOMIC DNA]</scope>
    <source>
        <strain evidence="2">NBRC 108894</strain>
    </source>
</reference>
<dbReference type="InterPro" id="IPR046348">
    <property type="entry name" value="SIS_dom_sf"/>
</dbReference>
<dbReference type="SUPFAM" id="SSF53697">
    <property type="entry name" value="SIS domain"/>
    <property type="match status" value="1"/>
</dbReference>
<evidence type="ECO:0000313" key="2">
    <source>
        <dbReference type="Proteomes" id="UP001157034"/>
    </source>
</evidence>
<evidence type="ECO:0008006" key="3">
    <source>
        <dbReference type="Google" id="ProtNLM"/>
    </source>
</evidence>
<proteinExistence type="predicted"/>
<dbReference type="EMBL" id="BSVB01000001">
    <property type="protein sequence ID" value="GMA95961.1"/>
    <property type="molecule type" value="Genomic_DNA"/>
</dbReference>
<protein>
    <recommendedName>
        <fullName evidence="3">SIS domain-containing protein</fullName>
    </recommendedName>
</protein>
<sequence>MTLYAPPEYIAYEQARRGQAEQLGVAIARIREQLDRWKAEGALRGPGPVMVGIGASHAASCAPVWALRKRGIAAWRISAGDVPVPYPLTEHRIIGVSQSGRSAETLDALASVPPERRLAVVNSAPSPITELVTDSLTLGSLRDSYASTIGYTATLAALGMLADRWDGGGIDPGWDELPAAFARFDEGIATTIDRAVGLFDGVPWADFVGSAPAVGSAEEGALLLREVARIPATAMSTRQYLHGSMESAGAAYTSCSAIAARPASPAPCSTPATASSS</sequence>
<dbReference type="Gene3D" id="3.40.50.10490">
    <property type="entry name" value="Glucose-6-phosphate isomerase like protein, domain 1"/>
    <property type="match status" value="2"/>
</dbReference>
<keyword evidence="2" id="KW-1185">Reference proteome</keyword>
<dbReference type="RefSeq" id="WP_284254635.1">
    <property type="nucleotide sequence ID" value="NZ_BSVB01000001.1"/>
</dbReference>
<name>A0ABQ6KBJ6_9MICO</name>
<comment type="caution">
    <text evidence="1">The sequence shown here is derived from an EMBL/GenBank/DDBJ whole genome shotgun (WGS) entry which is preliminary data.</text>
</comment>
<organism evidence="1 2">
    <name type="scientific">Pseudolysinimonas kribbensis</name>
    <dbReference type="NCBI Taxonomy" id="433641"/>
    <lineage>
        <taxon>Bacteria</taxon>
        <taxon>Bacillati</taxon>
        <taxon>Actinomycetota</taxon>
        <taxon>Actinomycetes</taxon>
        <taxon>Micrococcales</taxon>
        <taxon>Microbacteriaceae</taxon>
        <taxon>Pseudolysinimonas</taxon>
    </lineage>
</organism>
<gene>
    <name evidence="1" type="ORF">GCM10025881_27850</name>
</gene>
<accession>A0ABQ6KBJ6</accession>
<evidence type="ECO:0000313" key="1">
    <source>
        <dbReference type="EMBL" id="GMA95961.1"/>
    </source>
</evidence>